<evidence type="ECO:0000256" key="2">
    <source>
        <dbReference type="ARBA" id="ARBA00022448"/>
    </source>
</evidence>
<evidence type="ECO:0000259" key="8">
    <source>
        <dbReference type="Pfam" id="PF07715"/>
    </source>
</evidence>
<protein>
    <submittedName>
        <fullName evidence="9">SusC/RagA family TonB-linked outer membrane protein</fullName>
    </submittedName>
</protein>
<dbReference type="Pfam" id="PF07715">
    <property type="entry name" value="Plug"/>
    <property type="match status" value="1"/>
</dbReference>
<dbReference type="InterPro" id="IPR008969">
    <property type="entry name" value="CarboxyPept-like_regulatory"/>
</dbReference>
<dbReference type="InterPro" id="IPR023997">
    <property type="entry name" value="TonB-dep_OMP_SusC/RagA_CS"/>
</dbReference>
<keyword evidence="3 7" id="KW-1134">Transmembrane beta strand</keyword>
<comment type="similarity">
    <text evidence="7">Belongs to the TonB-dependent receptor family.</text>
</comment>
<dbReference type="InterPro" id="IPR039426">
    <property type="entry name" value="TonB-dep_rcpt-like"/>
</dbReference>
<dbReference type="Proteomes" id="UP000319374">
    <property type="component" value="Chromosome"/>
</dbReference>
<dbReference type="InterPro" id="IPR018247">
    <property type="entry name" value="EF_Hand_1_Ca_BS"/>
</dbReference>
<dbReference type="PROSITE" id="PS00018">
    <property type="entry name" value="EF_HAND_1"/>
    <property type="match status" value="1"/>
</dbReference>
<dbReference type="Gene3D" id="2.40.170.20">
    <property type="entry name" value="TonB-dependent receptor, beta-barrel domain"/>
    <property type="match status" value="1"/>
</dbReference>
<comment type="subcellular location">
    <subcellularLocation>
        <location evidence="1 7">Cell outer membrane</location>
        <topology evidence="1 7">Multi-pass membrane protein</topology>
    </subcellularLocation>
</comment>
<sequence length="1045" mass="116175">MVKGTTTGTTSMADGRYSVEVSPGNELEFSFLGYTSQTVRIASQTVIDIVLKESSLLAEEVVVTAYAVQKKVNVTGAISQVKGTDLVATPVANISNALLGNTPGVSGLQTSGEPGHNDASIRIRGISTYGSANPLIVIDGVEQPSEQAMAELNAMDANEIQGISVLKDASSTAVYGIRGANGVIIVTTRRGQTGAPKVNLSMNYGFTSASSLQKGTSAYEYALMRNEAIRHDQRSFSGTESLSTYIYDDYDLWKFRNNRDYTPVELDARGDLTAAQKELLKNQPALYYASRDLYKEMFDRVAPQMQINLNVSGGTERVKYFVSFGYFSQQGITTDIRYYDADTGSNFNRYNFRSNFDIQVAKNFKVSVNVAGQFGKSQGLGSGSDPYDLSSRYKGIMQYIYDANPFISPGMIDGHLIEGFAGVAGTEQNPLANKTASTIGNQNAIVSLLRAGTNSIFNSLLDNTIKLEHTMDYLLEGLRVYGTVNYQDNYNRIVKYTPSIPTYTVQRNPTDPTRLDFFGGGMGAGTFESWGYSNWNKLYLDAGIDWHDSFNGHNVSALVLGKASRYTMPGDSYNVPSGVMGFVGRVTYNYEDRYMAEVNVGYNGTEQFAEGRRFGWFPAYSIGWVPTAEDFFPENDILTFLKIRASYGEVGNDQLGGNRRFYYLPNTYNLSQGGYWLGNSDGSSPNPYWTGATEGTLGNPDITWERAKKYDVGIEARMFRDRLSITADWFREDRRNILTTLGTIPGIYGVATSSVPPVNVGVTKNQGYELLVSWADQVGDWRYSLSGDISYARNKVVYKAEAPNPYYWMNETGFSIGQRLGLVSDGLYNTNEELANRPYNTYTANRASLGDIRYVDLNGDGLIDNKDVAPIGFPNYPEYHFNVKASVGWKGLDLRVLFMGTANGSYYLTPGMVMPFYKKAGNAWKWMYDNRWTAERYAAGEKITFPRATFDPTSSDNNYLTSDYWMKSSNYFKIKNIELGYTFDMTRGALARSRISAIRIYFNANNVYTFKNELTDIGIDPETVDGSTYIYPLTRVFSFGVNLTF</sequence>
<dbReference type="InterPro" id="IPR012910">
    <property type="entry name" value="Plug_dom"/>
</dbReference>
<dbReference type="NCBIfam" id="TIGR04057">
    <property type="entry name" value="SusC_RagA_signa"/>
    <property type="match status" value="1"/>
</dbReference>
<dbReference type="InterPro" id="IPR036942">
    <property type="entry name" value="Beta-barrel_TonB_sf"/>
</dbReference>
<dbReference type="GO" id="GO:0009279">
    <property type="term" value="C:cell outer membrane"/>
    <property type="evidence" value="ECO:0007669"/>
    <property type="project" value="UniProtKB-SubCell"/>
</dbReference>
<dbReference type="Gene3D" id="2.170.130.10">
    <property type="entry name" value="TonB-dependent receptor, plug domain"/>
    <property type="match status" value="1"/>
</dbReference>
<dbReference type="InterPro" id="IPR023996">
    <property type="entry name" value="TonB-dep_OMP_SusC/RagA"/>
</dbReference>
<evidence type="ECO:0000256" key="1">
    <source>
        <dbReference type="ARBA" id="ARBA00004571"/>
    </source>
</evidence>
<evidence type="ECO:0000256" key="4">
    <source>
        <dbReference type="ARBA" id="ARBA00022692"/>
    </source>
</evidence>
<dbReference type="SUPFAM" id="SSF56935">
    <property type="entry name" value="Porins"/>
    <property type="match status" value="1"/>
</dbReference>
<keyword evidence="2 7" id="KW-0813">Transport</keyword>
<dbReference type="InterPro" id="IPR037066">
    <property type="entry name" value="Plug_dom_sf"/>
</dbReference>
<evidence type="ECO:0000256" key="7">
    <source>
        <dbReference type="PROSITE-ProRule" id="PRU01360"/>
    </source>
</evidence>
<evidence type="ECO:0000313" key="10">
    <source>
        <dbReference type="Proteomes" id="UP000319374"/>
    </source>
</evidence>
<keyword evidence="10" id="KW-1185">Reference proteome</keyword>
<evidence type="ECO:0000256" key="3">
    <source>
        <dbReference type="ARBA" id="ARBA00022452"/>
    </source>
</evidence>
<evidence type="ECO:0000256" key="5">
    <source>
        <dbReference type="ARBA" id="ARBA00023136"/>
    </source>
</evidence>
<organism evidence="9 10">
    <name type="scientific">Alistipes dispar</name>
    <dbReference type="NCBI Taxonomy" id="2585119"/>
    <lineage>
        <taxon>Bacteria</taxon>
        <taxon>Pseudomonadati</taxon>
        <taxon>Bacteroidota</taxon>
        <taxon>Bacteroidia</taxon>
        <taxon>Bacteroidales</taxon>
        <taxon>Rikenellaceae</taxon>
        <taxon>Alistipes</taxon>
    </lineage>
</organism>
<dbReference type="PROSITE" id="PS52016">
    <property type="entry name" value="TONB_DEPENDENT_REC_3"/>
    <property type="match status" value="1"/>
</dbReference>
<dbReference type="SUPFAM" id="SSF49464">
    <property type="entry name" value="Carboxypeptidase regulatory domain-like"/>
    <property type="match status" value="1"/>
</dbReference>
<dbReference type="FunFam" id="2.170.130.10:FF:000003">
    <property type="entry name" value="SusC/RagA family TonB-linked outer membrane protein"/>
    <property type="match status" value="1"/>
</dbReference>
<dbReference type="NCBIfam" id="TIGR04056">
    <property type="entry name" value="OMP_RagA_SusC"/>
    <property type="match status" value="1"/>
</dbReference>
<dbReference type="AlphaFoldDB" id="A0A4Y1X1A3"/>
<feature type="domain" description="TonB-dependent receptor plug" evidence="8">
    <location>
        <begin position="71"/>
        <end position="183"/>
    </location>
</feature>
<keyword evidence="4 7" id="KW-0812">Transmembrane</keyword>
<dbReference type="Pfam" id="PF13715">
    <property type="entry name" value="CarbopepD_reg_2"/>
    <property type="match status" value="1"/>
</dbReference>
<gene>
    <name evidence="9" type="ORF">A5CPEGH6_09240</name>
</gene>
<accession>A0A4Y1X1A3</accession>
<keyword evidence="5 7" id="KW-0472">Membrane</keyword>
<evidence type="ECO:0000313" key="9">
    <source>
        <dbReference type="EMBL" id="BBL06286.1"/>
    </source>
</evidence>
<dbReference type="KEGG" id="ada:A5CPEGH6_09240"/>
<name>A0A4Y1X1A3_9BACT</name>
<proteinExistence type="inferred from homology"/>
<dbReference type="EMBL" id="AP019736">
    <property type="protein sequence ID" value="BBL06286.1"/>
    <property type="molecule type" value="Genomic_DNA"/>
</dbReference>
<reference evidence="10" key="1">
    <citation type="submission" date="2019-06" db="EMBL/GenBank/DDBJ databases">
        <title>Alistipes onderdonkii subsp. vulgaris subsp. nov., Alistipes dispar sp. nov. and Alistipes communis sp. nov., isolated from human faeces, and creation of Alistipes onderdonkii subsp. onderdonkii subsp. nov.</title>
        <authorList>
            <person name="Sakamoto M."/>
            <person name="Ikeyama N."/>
            <person name="Ogata Y."/>
            <person name="Suda W."/>
            <person name="Iino T."/>
            <person name="Hattori M."/>
            <person name="Ohkuma M."/>
        </authorList>
    </citation>
    <scope>NUCLEOTIDE SEQUENCE [LARGE SCALE GENOMIC DNA]</scope>
    <source>
        <strain evidence="10">5CPEGH6</strain>
    </source>
</reference>
<evidence type="ECO:0000256" key="6">
    <source>
        <dbReference type="ARBA" id="ARBA00023237"/>
    </source>
</evidence>
<keyword evidence="6 7" id="KW-0998">Cell outer membrane</keyword>